<dbReference type="InterPro" id="IPR038753">
    <property type="entry name" value="NFKBIL1"/>
</dbReference>
<feature type="region of interest" description="Disordered" evidence="6">
    <location>
        <begin position="198"/>
        <end position="249"/>
    </location>
</feature>
<sequence length="493" mass="54266">MRLEVTFTWGIQVNSSSNRGERGLDASRARLGGWGYKGARVFILERRALAADARIASLKDEGQATSLPPIYLGPFRHTHTKMGYSARTPLSTPARPSTFTVEKKPNLSPPPSHDDLRISELTFAKDRPRGKDYSHLFGKPGSVLFGIGTRDGGARGQLGGLDGTTWAPPTMDTRVATGKKSQRDADVTGIGYFVFPPSASPGSASKDNSSAVPASLATPRKPSSFERPSPPQSNLPTSSSQPLNIDSDLDSWDDHLASLHRARLDRETLEAQKGEEYWVSCGGVLRDAQGRRDLERTRQVREELQLREREKKLLETWEEYEKRWGEMVRKVRGVKGKGKQREADAGGVDGMEDVREESGCVTFHDIPWPVHVAFSPPPYSSSPSTSSLSFKSSPLPPSPYPPPPDVILNQLTFANIRAFLLDPLTVRGSKIAQRERIRSSMLRWHPDKMGGVVEKVEGEEERELVVRGVGEVVRALQGLMAEVGRDRNAPTGA</sequence>
<dbReference type="GO" id="GO:0043124">
    <property type="term" value="P:negative regulation of canonical NF-kappaB signal transduction"/>
    <property type="evidence" value="ECO:0007669"/>
    <property type="project" value="InterPro"/>
</dbReference>
<evidence type="ECO:0008006" key="9">
    <source>
        <dbReference type="Google" id="ProtNLM"/>
    </source>
</evidence>
<evidence type="ECO:0000256" key="2">
    <source>
        <dbReference type="ARBA" id="ARBA00022553"/>
    </source>
</evidence>
<gene>
    <name evidence="7" type="ORF">FA13DRAFT_1774460</name>
</gene>
<dbReference type="OrthoDB" id="3241983at2759"/>
<keyword evidence="2" id="KW-0597">Phosphoprotein</keyword>
<dbReference type="STRING" id="71717.A0A4Y7TBT3"/>
<evidence type="ECO:0000313" key="7">
    <source>
        <dbReference type="EMBL" id="TEB31029.1"/>
    </source>
</evidence>
<dbReference type="PANTHER" id="PTHR15263">
    <property type="entry name" value="I-KAPPA-B-LIKE PROTEIN IKBL"/>
    <property type="match status" value="1"/>
</dbReference>
<feature type="compositionally biased region" description="Polar residues" evidence="6">
    <location>
        <begin position="200"/>
        <end position="212"/>
    </location>
</feature>
<feature type="region of interest" description="Disordered" evidence="6">
    <location>
        <begin position="378"/>
        <end position="398"/>
    </location>
</feature>
<keyword evidence="3" id="KW-0677">Repeat</keyword>
<keyword evidence="5" id="KW-0539">Nucleus</keyword>
<evidence type="ECO:0000256" key="3">
    <source>
        <dbReference type="ARBA" id="ARBA00022737"/>
    </source>
</evidence>
<accession>A0A4Y7TBT3</accession>
<evidence type="ECO:0000256" key="6">
    <source>
        <dbReference type="SAM" id="MobiDB-lite"/>
    </source>
</evidence>
<evidence type="ECO:0000256" key="4">
    <source>
        <dbReference type="ARBA" id="ARBA00023043"/>
    </source>
</evidence>
<organism evidence="7 8">
    <name type="scientific">Coprinellus micaceus</name>
    <name type="common">Glistening ink-cap mushroom</name>
    <name type="synonym">Coprinus micaceus</name>
    <dbReference type="NCBI Taxonomy" id="71717"/>
    <lineage>
        <taxon>Eukaryota</taxon>
        <taxon>Fungi</taxon>
        <taxon>Dikarya</taxon>
        <taxon>Basidiomycota</taxon>
        <taxon>Agaricomycotina</taxon>
        <taxon>Agaricomycetes</taxon>
        <taxon>Agaricomycetidae</taxon>
        <taxon>Agaricales</taxon>
        <taxon>Agaricineae</taxon>
        <taxon>Psathyrellaceae</taxon>
        <taxon>Coprinellus</taxon>
    </lineage>
</organism>
<feature type="region of interest" description="Disordered" evidence="6">
    <location>
        <begin position="85"/>
        <end position="116"/>
    </location>
</feature>
<evidence type="ECO:0000256" key="1">
    <source>
        <dbReference type="ARBA" id="ARBA00004123"/>
    </source>
</evidence>
<dbReference type="EMBL" id="QPFP01000020">
    <property type="protein sequence ID" value="TEB31029.1"/>
    <property type="molecule type" value="Genomic_DNA"/>
</dbReference>
<dbReference type="GO" id="GO:0005634">
    <property type="term" value="C:nucleus"/>
    <property type="evidence" value="ECO:0007669"/>
    <property type="project" value="UniProtKB-SubCell"/>
</dbReference>
<protein>
    <recommendedName>
        <fullName evidence="9">J domain-containing protein</fullName>
    </recommendedName>
</protein>
<feature type="compositionally biased region" description="Low complexity" evidence="6">
    <location>
        <begin position="381"/>
        <end position="393"/>
    </location>
</feature>
<comment type="caution">
    <text evidence="7">The sequence shown here is derived from an EMBL/GenBank/DDBJ whole genome shotgun (WGS) entry which is preliminary data.</text>
</comment>
<keyword evidence="4" id="KW-0040">ANK repeat</keyword>
<evidence type="ECO:0000313" key="8">
    <source>
        <dbReference type="Proteomes" id="UP000298030"/>
    </source>
</evidence>
<reference evidence="7 8" key="1">
    <citation type="journal article" date="2019" name="Nat. Ecol. Evol.">
        <title>Megaphylogeny resolves global patterns of mushroom evolution.</title>
        <authorList>
            <person name="Varga T."/>
            <person name="Krizsan K."/>
            <person name="Foldi C."/>
            <person name="Dima B."/>
            <person name="Sanchez-Garcia M."/>
            <person name="Sanchez-Ramirez S."/>
            <person name="Szollosi G.J."/>
            <person name="Szarkandi J.G."/>
            <person name="Papp V."/>
            <person name="Albert L."/>
            <person name="Andreopoulos W."/>
            <person name="Angelini C."/>
            <person name="Antonin V."/>
            <person name="Barry K.W."/>
            <person name="Bougher N.L."/>
            <person name="Buchanan P."/>
            <person name="Buyck B."/>
            <person name="Bense V."/>
            <person name="Catcheside P."/>
            <person name="Chovatia M."/>
            <person name="Cooper J."/>
            <person name="Damon W."/>
            <person name="Desjardin D."/>
            <person name="Finy P."/>
            <person name="Geml J."/>
            <person name="Haridas S."/>
            <person name="Hughes K."/>
            <person name="Justo A."/>
            <person name="Karasinski D."/>
            <person name="Kautmanova I."/>
            <person name="Kiss B."/>
            <person name="Kocsube S."/>
            <person name="Kotiranta H."/>
            <person name="LaButti K.M."/>
            <person name="Lechner B.E."/>
            <person name="Liimatainen K."/>
            <person name="Lipzen A."/>
            <person name="Lukacs Z."/>
            <person name="Mihaltcheva S."/>
            <person name="Morgado L.N."/>
            <person name="Niskanen T."/>
            <person name="Noordeloos M.E."/>
            <person name="Ohm R.A."/>
            <person name="Ortiz-Santana B."/>
            <person name="Ovrebo C."/>
            <person name="Racz N."/>
            <person name="Riley R."/>
            <person name="Savchenko A."/>
            <person name="Shiryaev A."/>
            <person name="Soop K."/>
            <person name="Spirin V."/>
            <person name="Szebenyi C."/>
            <person name="Tomsovsky M."/>
            <person name="Tulloss R.E."/>
            <person name="Uehling J."/>
            <person name="Grigoriev I.V."/>
            <person name="Vagvolgyi C."/>
            <person name="Papp T."/>
            <person name="Martin F.M."/>
            <person name="Miettinen O."/>
            <person name="Hibbett D.S."/>
            <person name="Nagy L.G."/>
        </authorList>
    </citation>
    <scope>NUCLEOTIDE SEQUENCE [LARGE SCALE GENOMIC DNA]</scope>
    <source>
        <strain evidence="7 8">FP101781</strain>
    </source>
</reference>
<evidence type="ECO:0000256" key="5">
    <source>
        <dbReference type="ARBA" id="ARBA00023242"/>
    </source>
</evidence>
<comment type="subcellular location">
    <subcellularLocation>
        <location evidence="1">Nucleus</location>
    </subcellularLocation>
</comment>
<feature type="compositionally biased region" description="Polar residues" evidence="6">
    <location>
        <begin position="88"/>
        <end position="100"/>
    </location>
</feature>
<feature type="compositionally biased region" description="Polar residues" evidence="6">
    <location>
        <begin position="234"/>
        <end position="244"/>
    </location>
</feature>
<dbReference type="Proteomes" id="UP000298030">
    <property type="component" value="Unassembled WGS sequence"/>
</dbReference>
<dbReference type="AlphaFoldDB" id="A0A4Y7TBT3"/>
<feature type="region of interest" description="Disordered" evidence="6">
    <location>
        <begin position="155"/>
        <end position="183"/>
    </location>
</feature>
<name>A0A4Y7TBT3_COPMI</name>
<dbReference type="PANTHER" id="PTHR15263:SF1">
    <property type="entry name" value="NF-KAPPA-B INHIBITOR-LIKE PROTEIN 1"/>
    <property type="match status" value="1"/>
</dbReference>
<keyword evidence="8" id="KW-1185">Reference proteome</keyword>
<proteinExistence type="predicted"/>